<protein>
    <submittedName>
        <fullName evidence="2">Uncharacterized protein</fullName>
    </submittedName>
</protein>
<dbReference type="AlphaFoldDB" id="A0A1Y5U364"/>
<name>A0A1Y5U364_9RHOB</name>
<accession>A0A1Y5U364</accession>
<dbReference type="Proteomes" id="UP000193900">
    <property type="component" value="Unassembled WGS sequence"/>
</dbReference>
<dbReference type="OrthoDB" id="7831317at2"/>
<evidence type="ECO:0000313" key="2">
    <source>
        <dbReference type="EMBL" id="SLN75741.1"/>
    </source>
</evidence>
<dbReference type="RefSeq" id="WP_085880743.1">
    <property type="nucleotide sequence ID" value="NZ_FWFZ01000037.1"/>
</dbReference>
<dbReference type="EMBL" id="FWFZ01000037">
    <property type="protein sequence ID" value="SLN75741.1"/>
    <property type="molecule type" value="Genomic_DNA"/>
</dbReference>
<reference evidence="2 3" key="1">
    <citation type="submission" date="2017-03" db="EMBL/GenBank/DDBJ databases">
        <authorList>
            <person name="Afonso C.L."/>
            <person name="Miller P.J."/>
            <person name="Scott M.A."/>
            <person name="Spackman E."/>
            <person name="Goraichik I."/>
            <person name="Dimitrov K.M."/>
            <person name="Suarez D.L."/>
            <person name="Swayne D.E."/>
        </authorList>
    </citation>
    <scope>NUCLEOTIDE SEQUENCE [LARGE SCALE GENOMIC DNA]</scope>
    <source>
        <strain evidence="2 3">CECT 7023</strain>
    </source>
</reference>
<proteinExistence type="predicted"/>
<evidence type="ECO:0000256" key="1">
    <source>
        <dbReference type="SAM" id="MobiDB-lite"/>
    </source>
</evidence>
<evidence type="ECO:0000313" key="3">
    <source>
        <dbReference type="Proteomes" id="UP000193900"/>
    </source>
</evidence>
<organism evidence="2 3">
    <name type="scientific">Roseisalinus antarcticus</name>
    <dbReference type="NCBI Taxonomy" id="254357"/>
    <lineage>
        <taxon>Bacteria</taxon>
        <taxon>Pseudomonadati</taxon>
        <taxon>Pseudomonadota</taxon>
        <taxon>Alphaproteobacteria</taxon>
        <taxon>Rhodobacterales</taxon>
        <taxon>Roseobacteraceae</taxon>
        <taxon>Roseisalinus</taxon>
    </lineage>
</organism>
<keyword evidence="3" id="KW-1185">Reference proteome</keyword>
<sequence>MTETAIDLAHRAMEAAPEDDTARLRFFERVADAELFLLLEREVDGEIIAPRLFEVEGLSYALVFDRAERLTAFTGAVTPYAALSGRGLAAMLAGQGVGLGLNLDVAPSAMMLPADAVDWLAATLGEGPSEAEARIAEIAPPGGLPEALLSRLDGKLATAGGLARAAYLVTVVYEDGGRGSLLAFVDAQPTAEAALAGAVREALVFSGIDAGALDVAFFRAADPIAAALARHGLRFDLPEPEREQVTRSAPGSDPDAPPRLR</sequence>
<feature type="region of interest" description="Disordered" evidence="1">
    <location>
        <begin position="238"/>
        <end position="261"/>
    </location>
</feature>
<gene>
    <name evidence="2" type="ORF">ROA7023_04027</name>
</gene>